<name>A0A252F7Y0_9FIRM</name>
<gene>
    <name evidence="3" type="ORF">CBW42_01330</name>
</gene>
<dbReference type="OrthoDB" id="9770408at2"/>
<feature type="domain" description="DUF1980" evidence="2">
    <location>
        <begin position="190"/>
        <end position="312"/>
    </location>
</feature>
<evidence type="ECO:0000313" key="4">
    <source>
        <dbReference type="Proteomes" id="UP000194903"/>
    </source>
</evidence>
<evidence type="ECO:0000259" key="2">
    <source>
        <dbReference type="Pfam" id="PF21537"/>
    </source>
</evidence>
<dbReference type="InterPro" id="IPR048447">
    <property type="entry name" value="DUF1980_C"/>
</dbReference>
<reference evidence="3 4" key="1">
    <citation type="submission" date="2017-05" db="EMBL/GenBank/DDBJ databases">
        <title>Butyricicoccus porcorum sp. nov. a butyrate-producing bacterium from the swine intestinal tract.</title>
        <authorList>
            <person name="Trachsel J."/>
            <person name="Humphrey S."/>
            <person name="Allen H.K."/>
        </authorList>
    </citation>
    <scope>NUCLEOTIDE SEQUENCE [LARGE SCALE GENOMIC DNA]</scope>
    <source>
        <strain evidence="3">BB10</strain>
    </source>
</reference>
<dbReference type="SUPFAM" id="SSF52540">
    <property type="entry name" value="P-loop containing nucleoside triphosphate hydrolases"/>
    <property type="match status" value="1"/>
</dbReference>
<evidence type="ECO:0000313" key="3">
    <source>
        <dbReference type="EMBL" id="OUM21888.1"/>
    </source>
</evidence>
<feature type="domain" description="CobW/HypB/UreG nucleotide-binding" evidence="1">
    <location>
        <begin position="4"/>
        <end position="168"/>
    </location>
</feature>
<organism evidence="3 4">
    <name type="scientific">Butyricicoccus porcorum</name>
    <dbReference type="NCBI Taxonomy" id="1945634"/>
    <lineage>
        <taxon>Bacteria</taxon>
        <taxon>Bacillati</taxon>
        <taxon>Bacillota</taxon>
        <taxon>Clostridia</taxon>
        <taxon>Eubacteriales</taxon>
        <taxon>Butyricicoccaceae</taxon>
        <taxon>Butyricicoccus</taxon>
    </lineage>
</organism>
<proteinExistence type="predicted"/>
<dbReference type="InterPro" id="IPR027417">
    <property type="entry name" value="P-loop_NTPase"/>
</dbReference>
<dbReference type="Pfam" id="PF21537">
    <property type="entry name" value="DUF1980_C"/>
    <property type="match status" value="1"/>
</dbReference>
<dbReference type="Pfam" id="PF02492">
    <property type="entry name" value="cobW"/>
    <property type="match status" value="1"/>
</dbReference>
<dbReference type="EMBL" id="NHOC01000001">
    <property type="protein sequence ID" value="OUM21888.1"/>
    <property type="molecule type" value="Genomic_DNA"/>
</dbReference>
<protein>
    <submittedName>
        <fullName evidence="3">Uncharacterized protein</fullName>
    </submittedName>
</protein>
<sequence>MEIPVYFFTGFLESGKTSFIESILKDPNFAEGERTLLLMCEDGEVEYDYELLRDTNCVLKLVENQEDFNRLLLHECNRKYKPERVIVEWNGMWKLSDIKPGTFPKSWTLYQTVTTVNAQTFDVYFQNMGGYMFEMLQQTDMIVFNRSDEKTKEIVKNRRVRLINRRADIFLDYPNGESEVYQEDLSANLDLSADIVDISESVYGQWYFDAMEHTEKYAGHTVRYLCQVYRPKGMQKNCFAAGRFTMLCCAEDITFLAMVCKHPSADTLVDRDWYMVTAEVRDEFFPEYQGKGPVLYVKSLVPAEKPQDDICYIK</sequence>
<dbReference type="Gene3D" id="3.40.50.300">
    <property type="entry name" value="P-loop containing nucleotide triphosphate hydrolases"/>
    <property type="match status" value="1"/>
</dbReference>
<dbReference type="AlphaFoldDB" id="A0A252F7Y0"/>
<dbReference type="Proteomes" id="UP000194903">
    <property type="component" value="Unassembled WGS sequence"/>
</dbReference>
<dbReference type="InterPro" id="IPR003495">
    <property type="entry name" value="CobW/HypB/UreG_nucleotide-bd"/>
</dbReference>
<accession>A0A252F7Y0</accession>
<comment type="caution">
    <text evidence="3">The sequence shown here is derived from an EMBL/GenBank/DDBJ whole genome shotgun (WGS) entry which is preliminary data.</text>
</comment>
<evidence type="ECO:0000259" key="1">
    <source>
        <dbReference type="Pfam" id="PF02492"/>
    </source>
</evidence>
<dbReference type="RefSeq" id="WP_087016968.1">
    <property type="nucleotide sequence ID" value="NZ_CP178353.1"/>
</dbReference>
<keyword evidence="4" id="KW-1185">Reference proteome</keyword>